<evidence type="ECO:0000256" key="1">
    <source>
        <dbReference type="ARBA" id="ARBA00022741"/>
    </source>
</evidence>
<dbReference type="EMBL" id="CP003056">
    <property type="protein sequence ID" value="AEP00937.1"/>
    <property type="molecule type" value="Genomic_DNA"/>
</dbReference>
<dbReference type="InterPro" id="IPR027417">
    <property type="entry name" value="P-loop_NTPase"/>
</dbReference>
<dbReference type="AlphaFoldDB" id="G2TI04"/>
<dbReference type="InterPro" id="IPR058031">
    <property type="entry name" value="AAA_lid_NorR"/>
</dbReference>
<reference evidence="6 7" key="1">
    <citation type="journal article" date="2011" name="Stand. Genomic Sci.">
        <title>Complete Genome Sequence of a thermotolerant sporogenic lactic acid bacterium, Bacillus coagulans strain 36D1.</title>
        <authorList>
            <person name="Rhee M.S."/>
            <person name="Moritz B.E."/>
            <person name="Xie G."/>
            <person name="Glavina Del Rio T."/>
            <person name="Dalin E."/>
            <person name="Tice H."/>
            <person name="Bruce D."/>
            <person name="Goodwin L."/>
            <person name="Chertkov O."/>
            <person name="Brettin T."/>
            <person name="Han C."/>
            <person name="Detter C."/>
            <person name="Pitluck S."/>
            <person name="Land M.L."/>
            <person name="Patel M."/>
            <person name="Ou M."/>
            <person name="Harbrucker R."/>
            <person name="Ingram L.O."/>
            <person name="Shanmugam K.T."/>
        </authorList>
    </citation>
    <scope>NUCLEOTIDE SEQUENCE [LARGE SCALE GENOMIC DNA]</scope>
    <source>
        <strain evidence="6 7">36D1</strain>
    </source>
</reference>
<evidence type="ECO:0000313" key="6">
    <source>
        <dbReference type="EMBL" id="AEP00937.1"/>
    </source>
</evidence>
<feature type="domain" description="Sigma-54 factor interaction" evidence="5">
    <location>
        <begin position="313"/>
        <end position="517"/>
    </location>
</feature>
<dbReference type="Pfam" id="PF06506">
    <property type="entry name" value="PrpR_N"/>
    <property type="match status" value="1"/>
</dbReference>
<dbReference type="GO" id="GO:0005524">
    <property type="term" value="F:ATP binding"/>
    <property type="evidence" value="ECO:0007669"/>
    <property type="project" value="UniProtKB-KW"/>
</dbReference>
<dbReference type="SUPFAM" id="SSF46689">
    <property type="entry name" value="Homeodomain-like"/>
    <property type="match status" value="1"/>
</dbReference>
<dbReference type="GO" id="GO:0043565">
    <property type="term" value="F:sequence-specific DNA binding"/>
    <property type="evidence" value="ECO:0007669"/>
    <property type="project" value="InterPro"/>
</dbReference>
<dbReference type="Pfam" id="PF14532">
    <property type="entry name" value="Sigma54_activ_2"/>
    <property type="match status" value="1"/>
</dbReference>
<dbReference type="SUPFAM" id="SSF52540">
    <property type="entry name" value="P-loop containing nucleoside triphosphate hydrolases"/>
    <property type="match status" value="1"/>
</dbReference>
<dbReference type="OrthoDB" id="9771372at2"/>
<keyword evidence="2" id="KW-0067">ATP-binding</keyword>
<dbReference type="InterPro" id="IPR009057">
    <property type="entry name" value="Homeodomain-like_sf"/>
</dbReference>
<dbReference type="PRINTS" id="PR01590">
    <property type="entry name" value="HTHFIS"/>
</dbReference>
<dbReference type="GO" id="GO:0000156">
    <property type="term" value="F:phosphorelay response regulator activity"/>
    <property type="evidence" value="ECO:0007669"/>
    <property type="project" value="InterPro"/>
</dbReference>
<keyword evidence="1" id="KW-0547">Nucleotide-binding</keyword>
<dbReference type="GO" id="GO:0006355">
    <property type="term" value="P:regulation of DNA-templated transcription"/>
    <property type="evidence" value="ECO:0007669"/>
    <property type="project" value="InterPro"/>
</dbReference>
<keyword evidence="4" id="KW-0804">Transcription</keyword>
<dbReference type="eggNOG" id="COG3829">
    <property type="taxonomic scope" value="Bacteria"/>
</dbReference>
<gene>
    <name evidence="6" type="ORF">Bcoa_1742</name>
</gene>
<dbReference type="PROSITE" id="PS50045">
    <property type="entry name" value="SIGMA54_INTERACT_4"/>
    <property type="match status" value="1"/>
</dbReference>
<keyword evidence="3" id="KW-0805">Transcription regulation</keyword>
<dbReference type="KEGG" id="bag:Bcoa_1742"/>
<evidence type="ECO:0000256" key="2">
    <source>
        <dbReference type="ARBA" id="ARBA00022840"/>
    </source>
</evidence>
<evidence type="ECO:0000256" key="4">
    <source>
        <dbReference type="ARBA" id="ARBA00023163"/>
    </source>
</evidence>
<dbReference type="Proteomes" id="UP000009283">
    <property type="component" value="Chromosome"/>
</dbReference>
<name>G2TI04_HEYCO</name>
<dbReference type="Gene3D" id="3.40.50.10660">
    <property type="entry name" value="PrpR receptor domain-like"/>
    <property type="match status" value="1"/>
</dbReference>
<dbReference type="Gene3D" id="1.10.8.60">
    <property type="match status" value="1"/>
</dbReference>
<accession>G2TI04</accession>
<organism evidence="6 7">
    <name type="scientific">Heyndrickxia coagulans 36D1</name>
    <dbReference type="NCBI Taxonomy" id="345219"/>
    <lineage>
        <taxon>Bacteria</taxon>
        <taxon>Bacillati</taxon>
        <taxon>Bacillota</taxon>
        <taxon>Bacilli</taxon>
        <taxon>Bacillales</taxon>
        <taxon>Bacillaceae</taxon>
        <taxon>Heyndrickxia</taxon>
    </lineage>
</organism>
<dbReference type="InterPro" id="IPR010524">
    <property type="entry name" value="Sig_transdc_resp-reg_PrpR_N"/>
</dbReference>
<protein>
    <submittedName>
        <fullName evidence="6">Proprionate catabolism activator, Fis family</fullName>
    </submittedName>
</protein>
<dbReference type="Pfam" id="PF02954">
    <property type="entry name" value="HTH_8"/>
    <property type="match status" value="1"/>
</dbReference>
<dbReference type="Pfam" id="PF25601">
    <property type="entry name" value="AAA_lid_14"/>
    <property type="match status" value="1"/>
</dbReference>
<evidence type="ECO:0000313" key="7">
    <source>
        <dbReference type="Proteomes" id="UP000009283"/>
    </source>
</evidence>
<dbReference type="Gene3D" id="3.40.50.300">
    <property type="entry name" value="P-loop containing nucleotide triphosphate hydrolases"/>
    <property type="match status" value="1"/>
</dbReference>
<dbReference type="PANTHER" id="PTHR32071">
    <property type="entry name" value="TRANSCRIPTIONAL REGULATORY PROTEIN"/>
    <property type="match status" value="1"/>
</dbReference>
<evidence type="ECO:0000256" key="3">
    <source>
        <dbReference type="ARBA" id="ARBA00023015"/>
    </source>
</evidence>
<dbReference type="SUPFAM" id="SSF159800">
    <property type="entry name" value="PrpR receptor domain-like"/>
    <property type="match status" value="1"/>
</dbReference>
<dbReference type="RefSeq" id="WP_014097027.1">
    <property type="nucleotide sequence ID" value="NC_016023.1"/>
</dbReference>
<sequence>MKEKKIKALVIVPYEGLYEMMKEVQREVGDFHFDIELGNLFEGVALAKEAENKGYHVIISRGGTASMIQEAVSIPVIDIRVSGYDILRIITLVKGFSRKAAIVGFSNITQGASTVSQLLDLDIETMTITKGTEVNEKLLYLKSRGYEVVIGDVVTFQAAKKLGMTGVLITSGKEAIMEALEEARRSYRIFSKLQQQVSLFQFVLDCNREAIGIFNKEKKIVYANQRFNKEFHWMTVESSEEIKKLIQETVVAGESQMRTVHLNKSLWNITACPQEDTIVLLFELGKAIQTSKEEGNIGRNAIEFHTSISYIPIAGKSAGIQEVQQQVAEYSKSEQPVWICGEKGVGKDTAARLLYTKRRAGTEPFIVINCDTIKAEQLKGLKVEEFFDKYTNGTIYLKNIERLDKSLQREFCQIFKNKNNKLKWLASYEGKIEDKIKKGLFDRDLYQLLGQLKICIPPLRERKEDIEDLVQIFISELHPKHGNQVVGVRPDGLKELIAYDWPGNVKQLKQVIEQLFIQAKSFYIEKDEVVTVLKRLRESEQTDKTLIPIDLSGTLEDIEKRIIKKVLEEEELNQSKAAKRLGINRSTLWRKLK</sequence>
<dbReference type="Gene3D" id="1.10.10.60">
    <property type="entry name" value="Homeodomain-like"/>
    <property type="match status" value="1"/>
</dbReference>
<dbReference type="InterPro" id="IPR002078">
    <property type="entry name" value="Sigma_54_int"/>
</dbReference>
<evidence type="ECO:0000259" key="5">
    <source>
        <dbReference type="PROSITE" id="PS50045"/>
    </source>
</evidence>
<dbReference type="HOGENOM" id="CLU_000445_8_5_9"/>
<dbReference type="InterPro" id="IPR002197">
    <property type="entry name" value="HTH_Fis"/>
</dbReference>
<proteinExistence type="predicted"/>
<dbReference type="Gene3D" id="3.40.50.2300">
    <property type="match status" value="1"/>
</dbReference>